<evidence type="ECO:0000313" key="4">
    <source>
        <dbReference type="Proteomes" id="UP000219327"/>
    </source>
</evidence>
<evidence type="ECO:0000313" key="3">
    <source>
        <dbReference type="EMBL" id="PDH37618.1"/>
    </source>
</evidence>
<evidence type="ECO:0000259" key="2">
    <source>
        <dbReference type="Pfam" id="PF12850"/>
    </source>
</evidence>
<gene>
    <name evidence="3" type="ORF">CNE99_07950</name>
</gene>
<dbReference type="InterPro" id="IPR029052">
    <property type="entry name" value="Metallo-depent_PP-like"/>
</dbReference>
<dbReference type="Pfam" id="PF12850">
    <property type="entry name" value="Metallophos_2"/>
    <property type="match status" value="1"/>
</dbReference>
<evidence type="ECO:0000256" key="1">
    <source>
        <dbReference type="ARBA" id="ARBA00008950"/>
    </source>
</evidence>
<dbReference type="PANTHER" id="PTHR42850:SF2">
    <property type="entry name" value="BLL5683 PROTEIN"/>
    <property type="match status" value="1"/>
</dbReference>
<dbReference type="PANTHER" id="PTHR42850">
    <property type="entry name" value="METALLOPHOSPHOESTERASE"/>
    <property type="match status" value="1"/>
</dbReference>
<proteinExistence type="inferred from homology"/>
<dbReference type="InterPro" id="IPR050126">
    <property type="entry name" value="Ap4A_hydrolase"/>
</dbReference>
<dbReference type="InterPro" id="IPR024654">
    <property type="entry name" value="Calcineurin-like_PHP_lpxH"/>
</dbReference>
<dbReference type="InterPro" id="IPR011152">
    <property type="entry name" value="Pesterase_MJ0912"/>
</dbReference>
<dbReference type="PIRSF" id="PIRSF000883">
    <property type="entry name" value="Pesterase_MJ0912"/>
    <property type="match status" value="1"/>
</dbReference>
<protein>
    <recommendedName>
        <fullName evidence="2">Calcineurin-like phosphoesterase domain-containing protein</fullName>
    </recommendedName>
</protein>
<comment type="similarity">
    <text evidence="1">Belongs to the metallophosphoesterase superfamily. YfcE family.</text>
</comment>
<dbReference type="SUPFAM" id="SSF56300">
    <property type="entry name" value="Metallo-dependent phosphatases"/>
    <property type="match status" value="1"/>
</dbReference>
<dbReference type="AlphaFoldDB" id="A0A2A5WMX2"/>
<name>A0A2A5WMX2_9GAMM</name>
<dbReference type="GO" id="GO:0016791">
    <property type="term" value="F:phosphatase activity"/>
    <property type="evidence" value="ECO:0007669"/>
    <property type="project" value="TreeGrafter"/>
</dbReference>
<comment type="caution">
    <text evidence="3">The sequence shown here is derived from an EMBL/GenBank/DDBJ whole genome shotgun (WGS) entry which is preliminary data.</text>
</comment>
<dbReference type="Gene3D" id="3.60.21.10">
    <property type="match status" value="1"/>
</dbReference>
<organism evidence="3 4">
    <name type="scientific">OM182 bacterium MED-G24</name>
    <dbReference type="NCBI Taxonomy" id="1986255"/>
    <lineage>
        <taxon>Bacteria</taxon>
        <taxon>Pseudomonadati</taxon>
        <taxon>Pseudomonadota</taxon>
        <taxon>Gammaproteobacteria</taxon>
        <taxon>OMG group</taxon>
        <taxon>OM182 clade</taxon>
    </lineage>
</organism>
<reference evidence="3 4" key="1">
    <citation type="submission" date="2017-08" db="EMBL/GenBank/DDBJ databases">
        <title>Fine stratification of microbial communities through a metagenomic profile of the photic zone.</title>
        <authorList>
            <person name="Haro-Moreno J.M."/>
            <person name="Lopez-Perez M."/>
            <person name="De La Torre J."/>
            <person name="Picazo A."/>
            <person name="Camacho A."/>
            <person name="Rodriguez-Valera F."/>
        </authorList>
    </citation>
    <scope>NUCLEOTIDE SEQUENCE [LARGE SCALE GENOMIC DNA]</scope>
    <source>
        <strain evidence="3">MED-G24</strain>
    </source>
</reference>
<sequence length="250" mass="27779">MKLLVIADIHGNSDGLAAVLAAESDADRTIFLGDAVLPGPQPNETIAQFRDMAPGTWISGNHDEEMLDPDIFAKFPAPWLAFYNWVLDAFEDDGFDVLRTFLPPGEYEEDGMRMYLHHGQVEGGPRHVIPSSSDDELLAVAHGSDAPIVMFGHSHVQFTRTIGGQLFINPGSVGQNRCGRQLACYGVFEDGRYEARQVGYDQTQWLADMDKIDTLNEFEDMRAWLKDGFVKGFGIGANEPWTTFSEQGYN</sequence>
<feature type="domain" description="Calcineurin-like phosphoesterase" evidence="2">
    <location>
        <begin position="1"/>
        <end position="186"/>
    </location>
</feature>
<dbReference type="Proteomes" id="UP000219327">
    <property type="component" value="Unassembled WGS sequence"/>
</dbReference>
<accession>A0A2A5WMX2</accession>
<dbReference type="EMBL" id="NTKD01000046">
    <property type="protein sequence ID" value="PDH37618.1"/>
    <property type="molecule type" value="Genomic_DNA"/>
</dbReference>
<dbReference type="GO" id="GO:0005737">
    <property type="term" value="C:cytoplasm"/>
    <property type="evidence" value="ECO:0007669"/>
    <property type="project" value="TreeGrafter"/>
</dbReference>